<gene>
    <name evidence="2" type="ORF">H0H26_02360</name>
</gene>
<sequence length="121" mass="14753">MKLTIFYDNYCPNCTKFANHIQKIDWLNLIDFKKLRNENHTNQFKEINIELAKQQMASYTNKWNYGYISLYLIFLRIPLFWISIPFFWLLKVTKFGQYLYKELALKRKIIPLHCDSETCEI</sequence>
<dbReference type="Pfam" id="PF04134">
    <property type="entry name" value="DCC1-like"/>
    <property type="match status" value="1"/>
</dbReference>
<dbReference type="EMBL" id="CP059075">
    <property type="protein sequence ID" value="QRE04467.1"/>
    <property type="molecule type" value="Genomic_DNA"/>
</dbReference>
<organism evidence="2 3">
    <name type="scientific">Flavobacterium psychrophilum</name>
    <dbReference type="NCBI Taxonomy" id="96345"/>
    <lineage>
        <taxon>Bacteria</taxon>
        <taxon>Pseudomonadati</taxon>
        <taxon>Bacteroidota</taxon>
        <taxon>Flavobacteriia</taxon>
        <taxon>Flavobacteriales</taxon>
        <taxon>Flavobacteriaceae</taxon>
        <taxon>Flavobacterium</taxon>
    </lineage>
</organism>
<keyword evidence="1" id="KW-0812">Transmembrane</keyword>
<keyword evidence="1" id="KW-0472">Membrane</keyword>
<evidence type="ECO:0000313" key="2">
    <source>
        <dbReference type="EMBL" id="QRE04467.1"/>
    </source>
</evidence>
<dbReference type="Proteomes" id="UP000596329">
    <property type="component" value="Chromosome"/>
</dbReference>
<name>A0A7U2NH85_FLAPS</name>
<keyword evidence="1" id="KW-1133">Transmembrane helix</keyword>
<evidence type="ECO:0000313" key="3">
    <source>
        <dbReference type="Proteomes" id="UP000596329"/>
    </source>
</evidence>
<accession>A0A7U2NH85</accession>
<dbReference type="GO" id="GO:0015035">
    <property type="term" value="F:protein-disulfide reductase activity"/>
    <property type="evidence" value="ECO:0007669"/>
    <property type="project" value="InterPro"/>
</dbReference>
<dbReference type="InterPro" id="IPR007263">
    <property type="entry name" value="DCC1-like"/>
</dbReference>
<dbReference type="RefSeq" id="WP_071957581.1">
    <property type="nucleotide sequence ID" value="NZ_BJSX01000009.1"/>
</dbReference>
<evidence type="ECO:0000256" key="1">
    <source>
        <dbReference type="SAM" id="Phobius"/>
    </source>
</evidence>
<feature type="transmembrane region" description="Helical" evidence="1">
    <location>
        <begin position="68"/>
        <end position="90"/>
    </location>
</feature>
<dbReference type="AlphaFoldDB" id="A0A7U2NH85"/>
<protein>
    <submittedName>
        <fullName evidence="2">DUF393 domain-containing protein</fullName>
    </submittedName>
</protein>
<proteinExistence type="predicted"/>
<reference evidence="2 3" key="1">
    <citation type="submission" date="2020-07" db="EMBL/GenBank/DDBJ databases">
        <title>Genomic characterization of Flavobacterium psychrophilum strains.</title>
        <authorList>
            <person name="Castillo D."/>
            <person name="Jorgensen J."/>
            <person name="Middelboe M."/>
        </authorList>
    </citation>
    <scope>NUCLEOTIDE SEQUENCE [LARGE SCALE GENOMIC DNA]</scope>
    <source>
        <strain evidence="2 3">FPS-R7</strain>
    </source>
</reference>